<sequence>MYRTHVPEVSSDHKTSVKGTLVLALSFAVGFAAACALGTHLRPQPQDQFAASVAHAHIARPVPAAVARRDLSLRASRPDAPQPSMNRRAALVAGTGAAVTAAAGDRQALARITGISKPELVPQEPGVKVIDIPEVMSGANRADLDKIIEDIDRIYGVHLKVLVARFPDTPGEAIFKYWDNSDGREFGGKTDLNSIIMFVDDKETTGGNSLKFDVGDNVNLLAPNGRWFTSLKAKYGTKKAVNEYGAGGAIVECARAILDGLTNTDEVGAGMFY</sequence>
<accession>A0A7S4D1Z5</accession>
<evidence type="ECO:0000256" key="1">
    <source>
        <dbReference type="SAM" id="Phobius"/>
    </source>
</evidence>
<dbReference type="PROSITE" id="PS51257">
    <property type="entry name" value="PROKAR_LIPOPROTEIN"/>
    <property type="match status" value="1"/>
</dbReference>
<keyword evidence="1" id="KW-1133">Transmembrane helix</keyword>
<dbReference type="EMBL" id="HBJA01070298">
    <property type="protein sequence ID" value="CAE0813548.1"/>
    <property type="molecule type" value="Transcribed_RNA"/>
</dbReference>
<proteinExistence type="predicted"/>
<gene>
    <name evidence="2" type="ORF">EGYM00163_LOCUS24699</name>
</gene>
<evidence type="ECO:0000313" key="2">
    <source>
        <dbReference type="EMBL" id="CAE0813548.1"/>
    </source>
</evidence>
<reference evidence="2" key="1">
    <citation type="submission" date="2021-01" db="EMBL/GenBank/DDBJ databases">
        <authorList>
            <person name="Corre E."/>
            <person name="Pelletier E."/>
            <person name="Niang G."/>
            <person name="Scheremetjew M."/>
            <person name="Finn R."/>
            <person name="Kale V."/>
            <person name="Holt S."/>
            <person name="Cochrane G."/>
            <person name="Meng A."/>
            <person name="Brown T."/>
            <person name="Cohen L."/>
        </authorList>
    </citation>
    <scope>NUCLEOTIDE SEQUENCE</scope>
    <source>
        <strain evidence="2">CCMP1594</strain>
    </source>
</reference>
<protein>
    <recommendedName>
        <fullName evidence="3">TPM domain-containing protein</fullName>
    </recommendedName>
</protein>
<keyword evidence="1" id="KW-0812">Transmembrane</keyword>
<dbReference type="AlphaFoldDB" id="A0A7S4D1Z5"/>
<dbReference type="PANTHER" id="PTHR35514:SF1">
    <property type="entry name" value="THYLAKOID LUMENAL 15.0 KDA PROTEIN 2, CHLOROPLASTIC"/>
    <property type="match status" value="1"/>
</dbReference>
<evidence type="ECO:0008006" key="3">
    <source>
        <dbReference type="Google" id="ProtNLM"/>
    </source>
</evidence>
<dbReference type="PANTHER" id="PTHR35514">
    <property type="entry name" value="THYLAKOID LUMENAL 15.0 KDA PROTEIN 2, CHLOROPLASTIC"/>
    <property type="match status" value="1"/>
</dbReference>
<keyword evidence="1" id="KW-0472">Membrane</keyword>
<name>A0A7S4D1Z5_9EUGL</name>
<feature type="transmembrane region" description="Helical" evidence="1">
    <location>
        <begin position="21"/>
        <end position="41"/>
    </location>
</feature>
<organism evidence="2">
    <name type="scientific">Eutreptiella gymnastica</name>
    <dbReference type="NCBI Taxonomy" id="73025"/>
    <lineage>
        <taxon>Eukaryota</taxon>
        <taxon>Discoba</taxon>
        <taxon>Euglenozoa</taxon>
        <taxon>Euglenida</taxon>
        <taxon>Spirocuta</taxon>
        <taxon>Euglenophyceae</taxon>
        <taxon>Eutreptiales</taxon>
        <taxon>Eutreptiaceae</taxon>
        <taxon>Eutreptiella</taxon>
    </lineage>
</organism>